<evidence type="ECO:0000256" key="6">
    <source>
        <dbReference type="ARBA" id="ARBA00023065"/>
    </source>
</evidence>
<dbReference type="Proteomes" id="UP001276840">
    <property type="component" value="Unassembled WGS sequence"/>
</dbReference>
<keyword evidence="5 10" id="KW-0732">Signal</keyword>
<comment type="function">
    <text evidence="10">Forms passive diffusion pores that allow small molecular weight hydrophilic materials across the outer membrane.</text>
</comment>
<dbReference type="Pfam" id="PF02530">
    <property type="entry name" value="Porin_2"/>
    <property type="match status" value="1"/>
</dbReference>
<evidence type="ECO:0000256" key="8">
    <source>
        <dbReference type="ARBA" id="ARBA00023136"/>
    </source>
</evidence>
<comment type="caution">
    <text evidence="11">The sequence shown here is derived from an EMBL/GenBank/DDBJ whole genome shotgun (WGS) entry which is preliminary data.</text>
</comment>
<dbReference type="RefSeq" id="WP_320235428.1">
    <property type="nucleotide sequence ID" value="NZ_JAVIJF010000018.1"/>
</dbReference>
<evidence type="ECO:0000256" key="9">
    <source>
        <dbReference type="ARBA" id="ARBA00023237"/>
    </source>
</evidence>
<comment type="subcellular location">
    <subcellularLocation>
        <location evidence="10">Cell outer membrane</location>
        <topology evidence="10">Multi-pass membrane protein</topology>
    </subcellularLocation>
</comment>
<sequence length="167" mass="17133">MFRYLLAPAILVAATLFAAPSQAAVAILLKICSSYGPNYYYSPGTDTCINADTGVTKREVNDGADGTTTVTGKTALASQVDDIDNRITRAFQNASISAALSAPDLVQGEHFGLRVNWGNAGDANAFGITGAAVLSEGFAHGGRLTGTLGIAFAGNQVGGNAGLQFSW</sequence>
<evidence type="ECO:0000256" key="2">
    <source>
        <dbReference type="ARBA" id="ARBA00022448"/>
    </source>
</evidence>
<dbReference type="InterPro" id="IPR003684">
    <property type="entry name" value="Porin_alphabac"/>
</dbReference>
<keyword evidence="12" id="KW-1185">Reference proteome</keyword>
<evidence type="ECO:0000256" key="5">
    <source>
        <dbReference type="ARBA" id="ARBA00022729"/>
    </source>
</evidence>
<keyword evidence="3 10" id="KW-1134">Transmembrane beta strand</keyword>
<evidence type="ECO:0000313" key="11">
    <source>
        <dbReference type="EMBL" id="MDX8527491.1"/>
    </source>
</evidence>
<keyword evidence="6 10" id="KW-0406">Ion transport</keyword>
<evidence type="ECO:0000256" key="1">
    <source>
        <dbReference type="ARBA" id="ARBA00009521"/>
    </source>
</evidence>
<evidence type="ECO:0000256" key="3">
    <source>
        <dbReference type="ARBA" id="ARBA00022452"/>
    </source>
</evidence>
<feature type="chain" id="PRO_5044985491" description="Porin" evidence="10">
    <location>
        <begin position="24"/>
        <end position="167"/>
    </location>
</feature>
<evidence type="ECO:0000256" key="7">
    <source>
        <dbReference type="ARBA" id="ARBA00023114"/>
    </source>
</evidence>
<evidence type="ECO:0000256" key="4">
    <source>
        <dbReference type="ARBA" id="ARBA00022692"/>
    </source>
</evidence>
<keyword evidence="4 10" id="KW-0812">Transmembrane</keyword>
<evidence type="ECO:0000313" key="12">
    <source>
        <dbReference type="Proteomes" id="UP001276840"/>
    </source>
</evidence>
<protein>
    <recommendedName>
        <fullName evidence="10">Porin</fullName>
    </recommendedName>
</protein>
<reference evidence="11 12" key="1">
    <citation type="submission" date="2023-08" db="EMBL/GenBank/DDBJ databases">
        <title>Implementing the SeqCode for naming new Mesorhizobium species isolated from Vachellia karroo root nodules.</title>
        <authorList>
            <person name="Van Lill M."/>
        </authorList>
    </citation>
    <scope>NUCLEOTIDE SEQUENCE [LARGE SCALE GENOMIC DNA]</scope>
    <source>
        <strain evidence="11 12">MSK 1335</strain>
    </source>
</reference>
<dbReference type="EMBL" id="JAVIJF010000018">
    <property type="protein sequence ID" value="MDX8527491.1"/>
    <property type="molecule type" value="Genomic_DNA"/>
</dbReference>
<comment type="domain">
    <text evidence="10">Consists of 16-stranded beta-barrel sheets, with large surface-exposed loops, that form a transmembrane pore at the center of each barrel. The pore is partially ocluded by a peptide loop that folds into the pore lumen.</text>
</comment>
<comment type="similarity">
    <text evidence="1 10">Belongs to the alphaproteobacteria porin family.</text>
</comment>
<accession>A0ABU4ZQ15</accession>
<keyword evidence="8 10" id="KW-0472">Membrane</keyword>
<keyword evidence="7 10" id="KW-0626">Porin</keyword>
<keyword evidence="2 10" id="KW-0813">Transport</keyword>
<feature type="signal peptide" evidence="10">
    <location>
        <begin position="1"/>
        <end position="23"/>
    </location>
</feature>
<evidence type="ECO:0000256" key="10">
    <source>
        <dbReference type="RuleBase" id="RU364005"/>
    </source>
</evidence>
<keyword evidence="9 10" id="KW-0998">Cell outer membrane</keyword>
<gene>
    <name evidence="11" type="ORF">RFM68_23610</name>
</gene>
<proteinExistence type="inferred from homology"/>
<name>A0ABU4ZQ15_9HYPH</name>
<organism evidence="11 12">
    <name type="scientific">Mesorhizobium montanum</name>
    <dbReference type="NCBI Taxonomy" id="3072323"/>
    <lineage>
        <taxon>Bacteria</taxon>
        <taxon>Pseudomonadati</taxon>
        <taxon>Pseudomonadota</taxon>
        <taxon>Alphaproteobacteria</taxon>
        <taxon>Hyphomicrobiales</taxon>
        <taxon>Phyllobacteriaceae</taxon>
        <taxon>Mesorhizobium</taxon>
    </lineage>
</organism>